<reference evidence="11" key="1">
    <citation type="submission" date="2025-08" db="UniProtKB">
        <authorList>
            <consortium name="RefSeq"/>
        </authorList>
    </citation>
    <scope>IDENTIFICATION</scope>
</reference>
<dbReference type="SUPFAM" id="SSF81321">
    <property type="entry name" value="Family A G protein-coupled receptor-like"/>
    <property type="match status" value="1"/>
</dbReference>
<sequence>MLGDDKWVRSVIVIVIVTAVVSVTTVVTVVAAVVTAVVTVVAAIVTAVVTVVAAIVTAVVTVVAAIVTAVAAVVAAIVPAVVTVVAAIVTVVAAIVTAIVTVFAAVVTAAVAHIMASDANDSGGAADAFVNFTATNYLGKLRDPPTWEIIVKVATYVPIAVVASVGNVLVMLIVARCKFLHSNVNFFIWNLALADLLTVLLESWVFVVHDLTEGWVLGPFYCKFHGFIG</sequence>
<evidence type="ECO:0000313" key="11">
    <source>
        <dbReference type="RefSeq" id="XP_014678991.1"/>
    </source>
</evidence>
<name>A0ABM1F3H0_PRICU</name>
<evidence type="ECO:0000259" key="9">
    <source>
        <dbReference type="PROSITE" id="PS50262"/>
    </source>
</evidence>
<evidence type="ECO:0000256" key="3">
    <source>
        <dbReference type="ARBA" id="ARBA00022989"/>
    </source>
</evidence>
<accession>A0ABM1F3H0</accession>
<comment type="subcellular location">
    <subcellularLocation>
        <location evidence="1">Membrane</location>
        <topology evidence="1">Multi-pass membrane protein</topology>
    </subcellularLocation>
</comment>
<dbReference type="PANTHER" id="PTHR24235">
    <property type="entry name" value="NEUROPEPTIDE Y RECEPTOR"/>
    <property type="match status" value="1"/>
</dbReference>
<dbReference type="InterPro" id="IPR000276">
    <property type="entry name" value="GPCR_Rhodpsn"/>
</dbReference>
<keyword evidence="7" id="KW-0807">Transducer</keyword>
<organism evidence="10 11">
    <name type="scientific">Priapulus caudatus</name>
    <name type="common">Priapulid worm</name>
    <dbReference type="NCBI Taxonomy" id="37621"/>
    <lineage>
        <taxon>Eukaryota</taxon>
        <taxon>Metazoa</taxon>
        <taxon>Ecdysozoa</taxon>
        <taxon>Scalidophora</taxon>
        <taxon>Priapulida</taxon>
        <taxon>Priapulimorpha</taxon>
        <taxon>Priapulimorphida</taxon>
        <taxon>Priapulidae</taxon>
        <taxon>Priapulus</taxon>
    </lineage>
</organism>
<dbReference type="InterPro" id="IPR017452">
    <property type="entry name" value="GPCR_Rhodpsn_7TM"/>
</dbReference>
<evidence type="ECO:0000256" key="8">
    <source>
        <dbReference type="SAM" id="Phobius"/>
    </source>
</evidence>
<evidence type="ECO:0000256" key="4">
    <source>
        <dbReference type="ARBA" id="ARBA00023040"/>
    </source>
</evidence>
<feature type="non-terminal residue" evidence="11">
    <location>
        <position position="229"/>
    </location>
</feature>
<dbReference type="Proteomes" id="UP000695022">
    <property type="component" value="Unplaced"/>
</dbReference>
<evidence type="ECO:0000256" key="5">
    <source>
        <dbReference type="ARBA" id="ARBA00023136"/>
    </source>
</evidence>
<keyword evidence="3 8" id="KW-1133">Transmembrane helix</keyword>
<protein>
    <submittedName>
        <fullName evidence="11">Tyramine/octopamine receptor-like</fullName>
    </submittedName>
</protein>
<evidence type="ECO:0000256" key="7">
    <source>
        <dbReference type="ARBA" id="ARBA00023224"/>
    </source>
</evidence>
<evidence type="ECO:0000313" key="10">
    <source>
        <dbReference type="Proteomes" id="UP000695022"/>
    </source>
</evidence>
<feature type="transmembrane region" description="Helical" evidence="8">
    <location>
        <begin position="149"/>
        <end position="174"/>
    </location>
</feature>
<dbReference type="Pfam" id="PF00001">
    <property type="entry name" value="7tm_1"/>
    <property type="match status" value="1"/>
</dbReference>
<feature type="transmembrane region" description="Helical" evidence="8">
    <location>
        <begin position="186"/>
        <end position="207"/>
    </location>
</feature>
<keyword evidence="2 8" id="KW-0812">Transmembrane</keyword>
<keyword evidence="4" id="KW-0297">G-protein coupled receptor</keyword>
<gene>
    <name evidence="11" type="primary">LOC106818831</name>
</gene>
<feature type="transmembrane region" description="Helical" evidence="8">
    <location>
        <begin position="85"/>
        <end position="112"/>
    </location>
</feature>
<dbReference type="RefSeq" id="XP_014678991.1">
    <property type="nucleotide sequence ID" value="XM_014823505.1"/>
</dbReference>
<evidence type="ECO:0000256" key="1">
    <source>
        <dbReference type="ARBA" id="ARBA00004141"/>
    </source>
</evidence>
<dbReference type="PANTHER" id="PTHR24235:SF12">
    <property type="entry name" value="G-PROTEIN COUPLED RECEPTORS FAMILY 1 PROFILE DOMAIN-CONTAINING PROTEIN"/>
    <property type="match status" value="1"/>
</dbReference>
<keyword evidence="5 8" id="KW-0472">Membrane</keyword>
<feature type="domain" description="G-protein coupled receptors family 1 profile" evidence="9">
    <location>
        <begin position="166"/>
        <end position="229"/>
    </location>
</feature>
<dbReference type="PRINTS" id="PR00237">
    <property type="entry name" value="GPCRRHODOPSN"/>
</dbReference>
<dbReference type="PROSITE" id="PS50262">
    <property type="entry name" value="G_PROTEIN_RECEP_F1_2"/>
    <property type="match status" value="1"/>
</dbReference>
<dbReference type="CDD" id="cd00637">
    <property type="entry name" value="7tm_classA_rhodopsin-like"/>
    <property type="match status" value="1"/>
</dbReference>
<dbReference type="GeneID" id="106818831"/>
<proteinExistence type="predicted"/>
<keyword evidence="10" id="KW-1185">Reference proteome</keyword>
<feature type="transmembrane region" description="Helical" evidence="8">
    <location>
        <begin position="12"/>
        <end position="45"/>
    </location>
</feature>
<dbReference type="Gene3D" id="1.20.1070.10">
    <property type="entry name" value="Rhodopsin 7-helix transmembrane proteins"/>
    <property type="match status" value="1"/>
</dbReference>
<evidence type="ECO:0000256" key="6">
    <source>
        <dbReference type="ARBA" id="ARBA00023170"/>
    </source>
</evidence>
<feature type="transmembrane region" description="Helical" evidence="8">
    <location>
        <begin position="51"/>
        <end position="78"/>
    </location>
</feature>
<keyword evidence="6" id="KW-0675">Receptor</keyword>
<evidence type="ECO:0000256" key="2">
    <source>
        <dbReference type="ARBA" id="ARBA00022692"/>
    </source>
</evidence>